<sequence length="64" mass="7178">MFRAQQNAYDDIVAKATDENLTSENWEYILDVCDKVSGDESGYRNDILDDDMANGVADLIEMGI</sequence>
<name>A0AAF0DIH1_9EURO</name>
<gene>
    <name evidence="1" type="primary">HSE1_2</name>
    <name evidence="1" type="ORF">PRK78_003645</name>
</gene>
<dbReference type="SUPFAM" id="SSF48464">
    <property type="entry name" value="ENTH/VHS domain"/>
    <property type="match status" value="1"/>
</dbReference>
<dbReference type="Gene3D" id="1.25.40.90">
    <property type="match status" value="1"/>
</dbReference>
<dbReference type="Proteomes" id="UP001219355">
    <property type="component" value="Chromosome 2"/>
</dbReference>
<evidence type="ECO:0000313" key="2">
    <source>
        <dbReference type="Proteomes" id="UP001219355"/>
    </source>
</evidence>
<protein>
    <submittedName>
        <fullName evidence="1">ESCRT-0 subunit protein hse1</fullName>
    </submittedName>
</protein>
<dbReference type="AlphaFoldDB" id="A0AAF0DIH1"/>
<dbReference type="EMBL" id="CP120628">
    <property type="protein sequence ID" value="WEW58177.1"/>
    <property type="molecule type" value="Genomic_DNA"/>
</dbReference>
<evidence type="ECO:0000313" key="1">
    <source>
        <dbReference type="EMBL" id="WEW58177.1"/>
    </source>
</evidence>
<proteinExistence type="predicted"/>
<organism evidence="1 2">
    <name type="scientific">Emydomyces testavorans</name>
    <dbReference type="NCBI Taxonomy" id="2070801"/>
    <lineage>
        <taxon>Eukaryota</taxon>
        <taxon>Fungi</taxon>
        <taxon>Dikarya</taxon>
        <taxon>Ascomycota</taxon>
        <taxon>Pezizomycotina</taxon>
        <taxon>Eurotiomycetes</taxon>
        <taxon>Eurotiomycetidae</taxon>
        <taxon>Onygenales</taxon>
        <taxon>Nannizziopsiaceae</taxon>
        <taxon>Emydomyces</taxon>
    </lineage>
</organism>
<accession>A0AAF0DIH1</accession>
<dbReference type="InterPro" id="IPR008942">
    <property type="entry name" value="ENTH_VHS"/>
</dbReference>
<reference evidence="1" key="1">
    <citation type="submission" date="2023-03" db="EMBL/GenBank/DDBJ databases">
        <title>Emydomyces testavorans Genome Sequence.</title>
        <authorList>
            <person name="Hoyer L."/>
        </authorList>
    </citation>
    <scope>NUCLEOTIDE SEQUENCE</scope>
    <source>
        <strain evidence="1">16-2883</strain>
    </source>
</reference>
<keyword evidence="2" id="KW-1185">Reference proteome</keyword>